<organism evidence="3">
    <name type="scientific">Camponotus floridanus</name>
    <name type="common">Florida carpenter ant</name>
    <dbReference type="NCBI Taxonomy" id="104421"/>
    <lineage>
        <taxon>Eukaryota</taxon>
        <taxon>Metazoa</taxon>
        <taxon>Ecdysozoa</taxon>
        <taxon>Arthropoda</taxon>
        <taxon>Hexapoda</taxon>
        <taxon>Insecta</taxon>
        <taxon>Pterygota</taxon>
        <taxon>Neoptera</taxon>
        <taxon>Endopterygota</taxon>
        <taxon>Hymenoptera</taxon>
        <taxon>Apocrita</taxon>
        <taxon>Aculeata</taxon>
        <taxon>Formicoidea</taxon>
        <taxon>Formicidae</taxon>
        <taxon>Formicinae</taxon>
        <taxon>Camponotus</taxon>
    </lineage>
</organism>
<evidence type="ECO:0000256" key="1">
    <source>
        <dbReference type="SAM" id="MobiDB-lite"/>
    </source>
</evidence>
<dbReference type="EMBL" id="GL435817">
    <property type="protein sequence ID" value="EFN72579.1"/>
    <property type="molecule type" value="Genomic_DNA"/>
</dbReference>
<protein>
    <submittedName>
        <fullName evidence="2">Uncharacterized protein</fullName>
    </submittedName>
</protein>
<gene>
    <name evidence="2" type="ORF">EAG_13318</name>
</gene>
<evidence type="ECO:0000313" key="3">
    <source>
        <dbReference type="Proteomes" id="UP000000311"/>
    </source>
</evidence>
<accession>E2A1W2</accession>
<sequence length="224" mass="23620">MDNVYATNVPMDASSAARGEPRGGRVRRGTDTGLAGSANRSRLRTGEPVLWVAYTGAPWYAGILDVGSTRPGPVATGLWTREIKQDPTPSNKRVGCGRTICRTVVVTESVEDRGEQVRNKHFIYKNQLISESRGDDSNASRVGGRCPPGAVDTVVLQGSGMRLSSRGRGCGYSLGSRGDGGVLQEPSIRLSPGMVLVHEPGAVKTVVVAGAVKTAMSPKSRENG</sequence>
<keyword evidence="3" id="KW-1185">Reference proteome</keyword>
<dbReference type="InParanoid" id="E2A1W2"/>
<feature type="region of interest" description="Disordered" evidence="1">
    <location>
        <begin position="1"/>
        <end position="39"/>
    </location>
</feature>
<proteinExistence type="predicted"/>
<evidence type="ECO:0000313" key="2">
    <source>
        <dbReference type="EMBL" id="EFN72579.1"/>
    </source>
</evidence>
<dbReference type="Proteomes" id="UP000000311">
    <property type="component" value="Unassembled WGS sequence"/>
</dbReference>
<name>E2A1W2_CAMFO</name>
<reference evidence="2 3" key="1">
    <citation type="journal article" date="2010" name="Science">
        <title>Genomic comparison of the ants Camponotus floridanus and Harpegnathos saltator.</title>
        <authorList>
            <person name="Bonasio R."/>
            <person name="Zhang G."/>
            <person name="Ye C."/>
            <person name="Mutti N.S."/>
            <person name="Fang X."/>
            <person name="Qin N."/>
            <person name="Donahue G."/>
            <person name="Yang P."/>
            <person name="Li Q."/>
            <person name="Li C."/>
            <person name="Zhang P."/>
            <person name="Huang Z."/>
            <person name="Berger S.L."/>
            <person name="Reinberg D."/>
            <person name="Wang J."/>
            <person name="Liebig J."/>
        </authorList>
    </citation>
    <scope>NUCLEOTIDE SEQUENCE [LARGE SCALE GENOMIC DNA]</scope>
    <source>
        <strain evidence="3">C129</strain>
    </source>
</reference>
<dbReference type="AlphaFoldDB" id="E2A1W2"/>